<dbReference type="InterPro" id="IPR011032">
    <property type="entry name" value="GroES-like_sf"/>
</dbReference>
<evidence type="ECO:0000313" key="5">
    <source>
        <dbReference type="Proteomes" id="UP000298252"/>
    </source>
</evidence>
<feature type="domain" description="Enoyl reductase (ER)" evidence="1">
    <location>
        <begin position="15"/>
        <end position="320"/>
    </location>
</feature>
<dbReference type="GO" id="GO:0016491">
    <property type="term" value="F:oxidoreductase activity"/>
    <property type="evidence" value="ECO:0007669"/>
    <property type="project" value="InterPro"/>
</dbReference>
<dbReference type="PANTHER" id="PTHR45033:SF3">
    <property type="entry name" value="DEHYDROGENASE, PUTATIVE (AFU_ORTHOLOGUE AFUA_2G13270)-RELATED"/>
    <property type="match status" value="1"/>
</dbReference>
<dbReference type="STRING" id="1424659.SAMN05216368_11532"/>
<evidence type="ECO:0000313" key="3">
    <source>
        <dbReference type="EMBL" id="TFB73614.1"/>
    </source>
</evidence>
<dbReference type="SUPFAM" id="SSF51735">
    <property type="entry name" value="NAD(P)-binding Rossmann-fold domains"/>
    <property type="match status" value="1"/>
</dbReference>
<evidence type="ECO:0000313" key="2">
    <source>
        <dbReference type="EMBL" id="SDO32673.1"/>
    </source>
</evidence>
<protein>
    <submittedName>
        <fullName evidence="2">NADPH:quinone reductase</fullName>
    </submittedName>
    <submittedName>
        <fullName evidence="3">Zn-dependent oxidoreductase</fullName>
    </submittedName>
</protein>
<dbReference type="Pfam" id="PF08240">
    <property type="entry name" value="ADH_N"/>
    <property type="match status" value="1"/>
</dbReference>
<dbReference type="AlphaFoldDB" id="A0A4R8UXQ8"/>
<dbReference type="InterPro" id="IPR036291">
    <property type="entry name" value="NAD(P)-bd_dom_sf"/>
</dbReference>
<dbReference type="SMART" id="SM00829">
    <property type="entry name" value="PKS_ER"/>
    <property type="match status" value="1"/>
</dbReference>
<organism evidence="2 4">
    <name type="scientific">Cryobacterium flavum</name>
    <dbReference type="NCBI Taxonomy" id="1424659"/>
    <lineage>
        <taxon>Bacteria</taxon>
        <taxon>Bacillati</taxon>
        <taxon>Actinomycetota</taxon>
        <taxon>Actinomycetes</taxon>
        <taxon>Micrococcales</taxon>
        <taxon>Microbacteriaceae</taxon>
        <taxon>Cryobacterium</taxon>
    </lineage>
</organism>
<accession>A0A4R8UXQ8</accession>
<name>A0A4R8UXQ8_9MICO</name>
<dbReference type="PANTHER" id="PTHR45033">
    <property type="match status" value="1"/>
</dbReference>
<gene>
    <name evidence="3" type="ORF">E3O21_17085</name>
    <name evidence="2" type="ORF">SAMN05216368_11532</name>
</gene>
<reference evidence="2 4" key="1">
    <citation type="submission" date="2016-10" db="EMBL/GenBank/DDBJ databases">
        <authorList>
            <person name="Varghese N."/>
            <person name="Submissions S."/>
        </authorList>
    </citation>
    <scope>NUCLEOTIDE SEQUENCE [LARGE SCALE GENOMIC DNA]</scope>
    <source>
        <strain evidence="2 4">CGMCC 1.11215</strain>
    </source>
</reference>
<sequence length="322" mass="34065">MKAAYATSFSPEFPLDALVFGERPEPRAAAGWSTVSVRAAALNGHDIWALRGIGLPAEALPRVLGSDAAGTDEHGVEVVIYPVITMPGSVPSSGIDPTTDSLLSEQQDGTFAERVLVPTANLLPKPAHMSYEQAAALPTAWLTAYRMLFSLSNASPGQIVLVQGSSGGVASALLTLGSAAGYRMWATGRTAAKRELALRFGAEHVFEPSQWMPQRVDAVMETVGAATWDHSMKVLRPGGTLVVAGATAGHLPPLALRRVFSLGLRIIGTRMGTLEEMRRLLAFCELKDLAPSIDSIFPLVSAREAFVRLNSGDAAGKILVIP</sequence>
<dbReference type="Gene3D" id="3.90.180.10">
    <property type="entry name" value="Medium-chain alcohol dehydrogenases, catalytic domain"/>
    <property type="match status" value="1"/>
</dbReference>
<dbReference type="Proteomes" id="UP000298252">
    <property type="component" value="Unassembled WGS sequence"/>
</dbReference>
<dbReference type="SUPFAM" id="SSF50129">
    <property type="entry name" value="GroES-like"/>
    <property type="match status" value="1"/>
</dbReference>
<evidence type="ECO:0000259" key="1">
    <source>
        <dbReference type="SMART" id="SM00829"/>
    </source>
</evidence>
<dbReference type="InterPro" id="IPR020843">
    <property type="entry name" value="ER"/>
</dbReference>
<dbReference type="RefSeq" id="WP_092341905.1">
    <property type="nucleotide sequence ID" value="NZ_FNIB01000015.1"/>
</dbReference>
<keyword evidence="5" id="KW-1185">Reference proteome</keyword>
<dbReference type="EMBL" id="SOFD01000040">
    <property type="protein sequence ID" value="TFB73614.1"/>
    <property type="molecule type" value="Genomic_DNA"/>
</dbReference>
<proteinExistence type="predicted"/>
<dbReference type="Proteomes" id="UP000199639">
    <property type="component" value="Unassembled WGS sequence"/>
</dbReference>
<dbReference type="InterPro" id="IPR052711">
    <property type="entry name" value="Zinc_ADH-like"/>
</dbReference>
<dbReference type="InterPro" id="IPR013149">
    <property type="entry name" value="ADH-like_C"/>
</dbReference>
<reference evidence="3 5" key="2">
    <citation type="submission" date="2019-03" db="EMBL/GenBank/DDBJ databases">
        <title>Genomics of glacier-inhabiting Cryobacterium strains.</title>
        <authorList>
            <person name="Liu Q."/>
            <person name="Xin Y.-H."/>
        </authorList>
    </citation>
    <scope>NUCLEOTIDE SEQUENCE [LARGE SCALE GENOMIC DNA]</scope>
    <source>
        <strain evidence="3 5">Hh8</strain>
    </source>
</reference>
<evidence type="ECO:0000313" key="4">
    <source>
        <dbReference type="Proteomes" id="UP000199639"/>
    </source>
</evidence>
<dbReference type="Pfam" id="PF00107">
    <property type="entry name" value="ADH_zinc_N"/>
    <property type="match status" value="1"/>
</dbReference>
<dbReference type="InterPro" id="IPR013154">
    <property type="entry name" value="ADH-like_N"/>
</dbReference>
<dbReference type="EMBL" id="FNIB01000015">
    <property type="protein sequence ID" value="SDO32673.1"/>
    <property type="molecule type" value="Genomic_DNA"/>
</dbReference>